<organism evidence="1 2">
    <name type="scientific">Plectus sambesii</name>
    <dbReference type="NCBI Taxonomy" id="2011161"/>
    <lineage>
        <taxon>Eukaryota</taxon>
        <taxon>Metazoa</taxon>
        <taxon>Ecdysozoa</taxon>
        <taxon>Nematoda</taxon>
        <taxon>Chromadorea</taxon>
        <taxon>Plectida</taxon>
        <taxon>Plectina</taxon>
        <taxon>Plectoidea</taxon>
        <taxon>Plectidae</taxon>
        <taxon>Plectus</taxon>
    </lineage>
</organism>
<evidence type="ECO:0000313" key="2">
    <source>
        <dbReference type="WBParaSite" id="PSAMB.scaffold2093size25489.g16287.t1"/>
    </source>
</evidence>
<dbReference type="Proteomes" id="UP000887566">
    <property type="component" value="Unplaced"/>
</dbReference>
<dbReference type="AlphaFoldDB" id="A0A914VKP8"/>
<accession>A0A914VKP8</accession>
<reference evidence="2" key="1">
    <citation type="submission" date="2022-11" db="UniProtKB">
        <authorList>
            <consortium name="WormBaseParasite"/>
        </authorList>
    </citation>
    <scope>IDENTIFICATION</scope>
</reference>
<keyword evidence="1" id="KW-1185">Reference proteome</keyword>
<proteinExistence type="predicted"/>
<sequence>MDLLMSDSDDDERNFPRVRNFRQRQYFELENFEERFRLSRTQCDELLQHIGPDCAATTGRSLALSTADKLLLALRFYASGSFSSVRQLRMSEDFITLLETRTAQVRRLSVEQSIRLLPQSTGAYFKSRYDGRTLWARWQIVYV</sequence>
<evidence type="ECO:0000313" key="1">
    <source>
        <dbReference type="Proteomes" id="UP000887566"/>
    </source>
</evidence>
<dbReference type="WBParaSite" id="PSAMB.scaffold2093size25489.g16287.t1">
    <property type="protein sequence ID" value="PSAMB.scaffold2093size25489.g16287.t1"/>
    <property type="gene ID" value="PSAMB.scaffold2093size25489.g16287"/>
</dbReference>
<protein>
    <submittedName>
        <fullName evidence="2">Nuclease HARBI1</fullName>
    </submittedName>
</protein>
<name>A0A914VKP8_9BILA</name>